<sequence length="72" mass="7570">MPLVPYISAVFLARKQRPAPPPAAAPAGRAECAAVVTSIICIATRGQSRTNDPAVLLPTLKLRRRAAVVVPL</sequence>
<comment type="caution">
    <text evidence="1">The sequence shown here is derived from an EMBL/GenBank/DDBJ whole genome shotgun (WGS) entry which is preliminary data.</text>
</comment>
<organism evidence="1 2">
    <name type="scientific">Eumeta variegata</name>
    <name type="common">Bagworm moth</name>
    <name type="synonym">Eumeta japonica</name>
    <dbReference type="NCBI Taxonomy" id="151549"/>
    <lineage>
        <taxon>Eukaryota</taxon>
        <taxon>Metazoa</taxon>
        <taxon>Ecdysozoa</taxon>
        <taxon>Arthropoda</taxon>
        <taxon>Hexapoda</taxon>
        <taxon>Insecta</taxon>
        <taxon>Pterygota</taxon>
        <taxon>Neoptera</taxon>
        <taxon>Endopterygota</taxon>
        <taxon>Lepidoptera</taxon>
        <taxon>Glossata</taxon>
        <taxon>Ditrysia</taxon>
        <taxon>Tineoidea</taxon>
        <taxon>Psychidae</taxon>
        <taxon>Oiketicinae</taxon>
        <taxon>Eumeta</taxon>
    </lineage>
</organism>
<dbReference type="AlphaFoldDB" id="A0A4C1Z016"/>
<gene>
    <name evidence="1" type="ORF">EVAR_89034_1</name>
</gene>
<dbReference type="EMBL" id="BGZK01001538">
    <property type="protein sequence ID" value="GBP81926.1"/>
    <property type="molecule type" value="Genomic_DNA"/>
</dbReference>
<reference evidence="1 2" key="1">
    <citation type="journal article" date="2019" name="Commun. Biol.">
        <title>The bagworm genome reveals a unique fibroin gene that provides high tensile strength.</title>
        <authorList>
            <person name="Kono N."/>
            <person name="Nakamura H."/>
            <person name="Ohtoshi R."/>
            <person name="Tomita M."/>
            <person name="Numata K."/>
            <person name="Arakawa K."/>
        </authorList>
    </citation>
    <scope>NUCLEOTIDE SEQUENCE [LARGE SCALE GENOMIC DNA]</scope>
</reference>
<proteinExistence type="predicted"/>
<dbReference type="Proteomes" id="UP000299102">
    <property type="component" value="Unassembled WGS sequence"/>
</dbReference>
<accession>A0A4C1Z016</accession>
<evidence type="ECO:0000313" key="2">
    <source>
        <dbReference type="Proteomes" id="UP000299102"/>
    </source>
</evidence>
<evidence type="ECO:0000313" key="1">
    <source>
        <dbReference type="EMBL" id="GBP81926.1"/>
    </source>
</evidence>
<keyword evidence="2" id="KW-1185">Reference proteome</keyword>
<name>A0A4C1Z016_EUMVA</name>
<protein>
    <submittedName>
        <fullName evidence="1">Uncharacterized protein</fullName>
    </submittedName>
</protein>